<dbReference type="PANTHER" id="PTHR43245">
    <property type="entry name" value="BIFUNCTIONAL POLYMYXIN RESISTANCE PROTEIN ARNA"/>
    <property type="match status" value="1"/>
</dbReference>
<evidence type="ECO:0000259" key="1">
    <source>
        <dbReference type="Pfam" id="PF01370"/>
    </source>
</evidence>
<dbReference type="Gene3D" id="3.40.50.720">
    <property type="entry name" value="NAD(P)-binding Rossmann-like Domain"/>
    <property type="match status" value="1"/>
</dbReference>
<organism evidence="4">
    <name type="scientific">freshwater metagenome</name>
    <dbReference type="NCBI Taxonomy" id="449393"/>
    <lineage>
        <taxon>unclassified sequences</taxon>
        <taxon>metagenomes</taxon>
        <taxon>ecological metagenomes</taxon>
    </lineage>
</organism>
<dbReference type="InterPro" id="IPR050177">
    <property type="entry name" value="Lipid_A_modif_metabolic_enz"/>
</dbReference>
<reference evidence="4" key="1">
    <citation type="submission" date="2020-05" db="EMBL/GenBank/DDBJ databases">
        <authorList>
            <person name="Chiriac C."/>
            <person name="Salcher M."/>
            <person name="Ghai R."/>
            <person name="Kavagutti S V."/>
        </authorList>
    </citation>
    <scope>NUCLEOTIDE SEQUENCE</scope>
</reference>
<name>A0A6J7HPS4_9ZZZZ</name>
<dbReference type="EMBL" id="CAFBMG010000245">
    <property type="protein sequence ID" value="CAB4921442.1"/>
    <property type="molecule type" value="Genomic_DNA"/>
</dbReference>
<dbReference type="PANTHER" id="PTHR43245:SF13">
    <property type="entry name" value="UDP-D-APIOSE_UDP-D-XYLOSE SYNTHASE 2"/>
    <property type="match status" value="1"/>
</dbReference>
<dbReference type="EMBL" id="CAEZSF010000186">
    <property type="protein sequence ID" value="CAB4550323.1"/>
    <property type="molecule type" value="Genomic_DNA"/>
</dbReference>
<gene>
    <name evidence="2" type="ORF">UFOPK1358_01582</name>
    <name evidence="3" type="ORF">UFOPK2766_00818</name>
    <name evidence="4" type="ORF">UFOPK3519_01951</name>
</gene>
<evidence type="ECO:0000313" key="4">
    <source>
        <dbReference type="EMBL" id="CAB4921442.1"/>
    </source>
</evidence>
<dbReference type="AlphaFoldDB" id="A0A6J7HPS4"/>
<evidence type="ECO:0000313" key="3">
    <source>
        <dbReference type="EMBL" id="CAB4737770.1"/>
    </source>
</evidence>
<protein>
    <submittedName>
        <fullName evidence="4">Unannotated protein</fullName>
    </submittedName>
</protein>
<proteinExistence type="predicted"/>
<dbReference type="InterPro" id="IPR036291">
    <property type="entry name" value="NAD(P)-bd_dom_sf"/>
</dbReference>
<sequence length="298" mass="31349">MSHQLVLGDGWVGRSVANAAVGYSVSVVDPPFDPVLRNRDSAAVEALQLLIEQNHTATVINACGRLRGSEDELNDANAEFPRWLCMALSGTGVRLIHVGSASEYGDPLSAQRVTENSPQRAVGPYACSKAAGTEAVLRARDEGLDATVARVFNIVGFPIPAVSPIYQWLTDLQSLGSGSGSSIDVWWPQTTRDFVMIEDVATALLDLAGVQQPPPIVNLCSGSGLRYGEIAQAIATELGSSATVHSLEKPGIETVVGDPSLLRQTIGWVPEMSLEALAARVVGADRDTPPGGGSPANR</sequence>
<dbReference type="InterPro" id="IPR001509">
    <property type="entry name" value="Epimerase_deHydtase"/>
</dbReference>
<accession>A0A6J7HPS4</accession>
<dbReference type="EMBL" id="CAEZYU010000028">
    <property type="protein sequence ID" value="CAB4737770.1"/>
    <property type="molecule type" value="Genomic_DNA"/>
</dbReference>
<dbReference type="Pfam" id="PF01370">
    <property type="entry name" value="Epimerase"/>
    <property type="match status" value="1"/>
</dbReference>
<dbReference type="SUPFAM" id="SSF51735">
    <property type="entry name" value="NAD(P)-binding Rossmann-fold domains"/>
    <property type="match status" value="1"/>
</dbReference>
<evidence type="ECO:0000313" key="2">
    <source>
        <dbReference type="EMBL" id="CAB4550323.1"/>
    </source>
</evidence>
<feature type="domain" description="NAD-dependent epimerase/dehydratase" evidence="1">
    <location>
        <begin position="10"/>
        <end position="210"/>
    </location>
</feature>